<proteinExistence type="predicted"/>
<evidence type="ECO:0000313" key="1">
    <source>
        <dbReference type="EMBL" id="AMS01104.1"/>
    </source>
</evidence>
<name>A0A172JHS4_BPPB1</name>
<dbReference type="RefSeq" id="YP_009282924.1">
    <property type="nucleotide sequence ID" value="NC_031039.1"/>
</dbReference>
<dbReference type="Proteomes" id="UP000202618">
    <property type="component" value="Segment"/>
</dbReference>
<dbReference type="GeneID" id="29058738"/>
<organism evidence="1 2">
    <name type="scientific">Bacillus phage AR9</name>
    <dbReference type="NCBI Taxonomy" id="1815509"/>
    <lineage>
        <taxon>Viruses</taxon>
        <taxon>Duplodnaviria</taxon>
        <taxon>Heunggongvirae</taxon>
        <taxon>Uroviricota</taxon>
        <taxon>Caudoviricetes</taxon>
        <taxon>Takahashivirus</taxon>
        <taxon>Bacillus phage PBS1</taxon>
    </lineage>
</organism>
<evidence type="ECO:0000313" key="2">
    <source>
        <dbReference type="Proteomes" id="UP000202618"/>
    </source>
</evidence>
<dbReference type="EMBL" id="KU878088">
    <property type="protein sequence ID" value="AMS01104.1"/>
    <property type="molecule type" value="Genomic_DNA"/>
</dbReference>
<protein>
    <submittedName>
        <fullName evidence="1">Uncharacterized protein</fullName>
    </submittedName>
</protein>
<accession>A0A172JHS4</accession>
<reference evidence="1 2" key="1">
    <citation type="journal article" date="2016" name="Virology">
        <title>The genome of AR9, a giant transducing Bacillus phage encoding two multisubunit RNA polymerases.</title>
        <authorList>
            <person name="Lavysh D."/>
            <person name="Sokolova M."/>
            <person name="Minakhin L."/>
            <person name="Yakunina M."/>
            <person name="Artamonova T."/>
            <person name="Kozyavkin S."/>
            <person name="Makarova K.S."/>
            <person name="Koonin E.V."/>
            <person name="Severinov K."/>
        </authorList>
    </citation>
    <scope>NUCLEOTIDE SEQUENCE [LARGE SCALE GENOMIC DNA]</scope>
</reference>
<dbReference type="KEGG" id="vg:29058738"/>
<gene>
    <name evidence="1" type="ORF">AR9_g019</name>
</gene>
<sequence>MYNIGTQFKLKEEIQIGKEKFSESTIVEIDSYVNDNSIQYNLLFKDKEKNKNVIHFAFPEVFIEKNLIILNK</sequence>